<feature type="region of interest" description="Disordered" evidence="1">
    <location>
        <begin position="303"/>
        <end position="340"/>
    </location>
</feature>
<feature type="compositionally biased region" description="Basic and acidic residues" evidence="1">
    <location>
        <begin position="43"/>
        <end position="62"/>
    </location>
</feature>
<dbReference type="RefSeq" id="XP_038048901.1">
    <property type="nucleotide sequence ID" value="XM_038192973.1"/>
</dbReference>
<feature type="compositionally biased region" description="Polar residues" evidence="1">
    <location>
        <begin position="303"/>
        <end position="328"/>
    </location>
</feature>
<dbReference type="Proteomes" id="UP000887568">
    <property type="component" value="Unplaced"/>
</dbReference>
<feature type="compositionally biased region" description="Polar residues" evidence="1">
    <location>
        <begin position="79"/>
        <end position="118"/>
    </location>
</feature>
<name>A0A913ZCY1_PATMI</name>
<dbReference type="AlphaFoldDB" id="A0A913ZCY1"/>
<dbReference type="PRINTS" id="PR01217">
    <property type="entry name" value="PRICHEXTENSN"/>
</dbReference>
<feature type="compositionally biased region" description="Basic residues" evidence="1">
    <location>
        <begin position="595"/>
        <end position="615"/>
    </location>
</feature>
<sequence length="967" mass="107804">MTEFPTLCVLNYDRDGAEQQRSTAVGLRLPRPRKPRPRSRTHPPRELERDGAAAEARDREGLEFLARGVQGSGEYGAKTQLNTTPYRYGSSKSSSLQASRDDNQLNPKHSHSSYTTPELPQCIHNGHHRSLSEPPPRASERAHTAPTSAFSLPVLRQGGAGDTSLTVNAELLQDPKWNEYLSAWVSGAQVGSHAFVSFVGAMSLKDRGRYHYMRQFEELPALPCPRFFEHMHRIPAPKSLWKDKKKDLKKPEFWTWKGRTSPKIPKPRPVRKRVQVCNSLQAVQITPPSTVQCLTVDIPTCSQDSEGSLATTPTSDLCTLSDPTSSVGAPSPVRTPEEEKTVRWQVEKPPEQLALPEIEEYSEPSDYGSIRSGMSSPVSVGSQHTVTSGIESLDTEPAFGQSHRRFPLKLHKLENPPRPPTAVDWDKHSYLAGFDDNDSESEEEGDDADRNHGNENAEGAPNVNQKDVTMGPLETSKVDQSSYMYNDHIAALEPVVYESYLPLDDPLEMMRSLTVPGCQQSVVEPYPLEEPLQPDVAGLDRNVIQRSSILTRPELPSPPPPPPPKEPTPPPTPPPPPKEPTPPPKTPTPPPIEKPKKKPSKPKRPPKKEKVKVVKAVKAPVKQPTPTPKPQPMIAPPTSPTPPPPPEPEPVKIPTPEPPKPQKVIELPPLPPVADPEPEVASEVNESVNSNSPEPDDLADEPSEASPATSPTPGTPPPPPLPSSPAERDMSFAQELERQRLAEERHRKAMLMYDKLRAKQPIPTARMEEADNMKEYGWLAQFCILKPEKLRMYHMAFDTVDENHKGWLSCFDTLIALKGITGTQNLTEKEEEYICRILEIADYNILEGSDFRIFSVMAGLSQKLASIDAWVRNLIQKIDLQTLDWKMYRGKELFEWCMDESTNRLSVSRLLIELRAGGVSDLHLDEVRDKFGEDGTLDLIDFLTYLPLFIMTHKSVVCNPLCDVRDK</sequence>
<feature type="compositionally biased region" description="Acidic residues" evidence="1">
    <location>
        <begin position="694"/>
        <end position="703"/>
    </location>
</feature>
<feature type="compositionally biased region" description="Basic residues" evidence="1">
    <location>
        <begin position="30"/>
        <end position="42"/>
    </location>
</feature>
<dbReference type="PANTHER" id="PTHR35538">
    <property type="entry name" value="LIG_CHAN-GLU_BD DOMAIN-CONTAINING PROTEIN"/>
    <property type="match status" value="1"/>
</dbReference>
<feature type="compositionally biased region" description="Pro residues" evidence="1">
    <location>
        <begin position="713"/>
        <end position="723"/>
    </location>
</feature>
<dbReference type="OrthoDB" id="2121618at2759"/>
<feature type="compositionally biased region" description="Acidic residues" evidence="1">
    <location>
        <begin position="435"/>
        <end position="447"/>
    </location>
</feature>
<evidence type="ECO:0000313" key="2">
    <source>
        <dbReference type="EnsemblMetazoa" id="XP_038048901.1"/>
    </source>
</evidence>
<feature type="compositionally biased region" description="Pro residues" evidence="1">
    <location>
        <begin position="623"/>
        <end position="661"/>
    </location>
</feature>
<feature type="region of interest" description="Disordered" evidence="1">
    <location>
        <begin position="406"/>
        <end position="475"/>
    </location>
</feature>
<keyword evidence="3" id="KW-1185">Reference proteome</keyword>
<evidence type="ECO:0000256" key="1">
    <source>
        <dbReference type="SAM" id="MobiDB-lite"/>
    </source>
</evidence>
<dbReference type="EnsemblMetazoa" id="XM_038192973.1">
    <property type="protein sequence ID" value="XP_038048901.1"/>
    <property type="gene ID" value="LOC119722717"/>
</dbReference>
<accession>A0A913ZCY1</accession>
<feature type="compositionally biased region" description="Low complexity" evidence="1">
    <location>
        <begin position="679"/>
        <end position="693"/>
    </location>
</feature>
<feature type="region of interest" description="Disordered" evidence="1">
    <location>
        <begin position="13"/>
        <end position="146"/>
    </location>
</feature>
<dbReference type="GeneID" id="119722717"/>
<feature type="compositionally biased region" description="Polar residues" evidence="1">
    <location>
        <begin position="372"/>
        <end position="386"/>
    </location>
</feature>
<organism evidence="2 3">
    <name type="scientific">Patiria miniata</name>
    <name type="common">Bat star</name>
    <name type="synonym">Asterina miniata</name>
    <dbReference type="NCBI Taxonomy" id="46514"/>
    <lineage>
        <taxon>Eukaryota</taxon>
        <taxon>Metazoa</taxon>
        <taxon>Echinodermata</taxon>
        <taxon>Eleutherozoa</taxon>
        <taxon>Asterozoa</taxon>
        <taxon>Asteroidea</taxon>
        <taxon>Valvatacea</taxon>
        <taxon>Valvatida</taxon>
        <taxon>Asterinidae</taxon>
        <taxon>Patiria</taxon>
    </lineage>
</organism>
<feature type="region of interest" description="Disordered" evidence="1">
    <location>
        <begin position="354"/>
        <end position="386"/>
    </location>
</feature>
<reference evidence="2" key="1">
    <citation type="submission" date="2022-11" db="UniProtKB">
        <authorList>
            <consortium name="EnsemblMetazoa"/>
        </authorList>
    </citation>
    <scope>IDENTIFICATION</scope>
</reference>
<proteinExistence type="predicted"/>
<feature type="region of interest" description="Disordered" evidence="1">
    <location>
        <begin position="529"/>
        <end position="727"/>
    </location>
</feature>
<dbReference type="PANTHER" id="PTHR35538:SF6">
    <property type="entry name" value="EF-HAND DOMAIN-CONTAINING PROTEIN"/>
    <property type="match status" value="1"/>
</dbReference>
<protein>
    <submittedName>
        <fullName evidence="2">Uncharacterized protein</fullName>
    </submittedName>
</protein>
<feature type="compositionally biased region" description="Pro residues" evidence="1">
    <location>
        <begin position="555"/>
        <end position="592"/>
    </location>
</feature>
<evidence type="ECO:0000313" key="3">
    <source>
        <dbReference type="Proteomes" id="UP000887568"/>
    </source>
</evidence>